<sequence>MNANTAIIPTSSIDIHEAGARALTLSDFHVARVCHCPPSQYLLDTTYAVSWFDLVWVFPGRAVANLTSLSSHPHKPPTSLDCSAARRAVVAGPCFSLCPSWSLPPFLRWAAYPYASFQEKIRCAHRCFTSTLPYLRYYLDTTLFRLHSVALHHPPNSSAVNLDPRLVHGIVSMIETPTPPNVFEPWQMSARIKCVCPKMSSAPSLASRQAPRELQSFFSARLCLLSTPLRQPKS</sequence>
<evidence type="ECO:0000313" key="2">
    <source>
        <dbReference type="Proteomes" id="UP001241169"/>
    </source>
</evidence>
<evidence type="ECO:0000313" key="1">
    <source>
        <dbReference type="EMBL" id="KAK1521515.1"/>
    </source>
</evidence>
<gene>
    <name evidence="1" type="ORF">CPAR01_15038</name>
</gene>
<dbReference type="EMBL" id="MOPA01000017">
    <property type="protein sequence ID" value="KAK1521515.1"/>
    <property type="molecule type" value="Genomic_DNA"/>
</dbReference>
<dbReference type="GeneID" id="85383187"/>
<comment type="caution">
    <text evidence="1">The sequence shown here is derived from an EMBL/GenBank/DDBJ whole genome shotgun (WGS) entry which is preliminary data.</text>
</comment>
<protein>
    <submittedName>
        <fullName evidence="1">Uncharacterized protein</fullName>
    </submittedName>
</protein>
<dbReference type="RefSeq" id="XP_060342213.1">
    <property type="nucleotide sequence ID" value="XM_060499288.1"/>
</dbReference>
<reference evidence="1 2" key="1">
    <citation type="submission" date="2016-10" db="EMBL/GenBank/DDBJ databases">
        <title>The genome sequence of Colletotrichum fioriniae PJ7.</title>
        <authorList>
            <person name="Baroncelli R."/>
        </authorList>
    </citation>
    <scope>NUCLEOTIDE SEQUENCE [LARGE SCALE GENOMIC DNA]</scope>
    <source>
        <strain evidence="1 2">IMI 384185</strain>
    </source>
</reference>
<proteinExistence type="predicted"/>
<organism evidence="1 2">
    <name type="scientific">Colletotrichum paranaense</name>
    <dbReference type="NCBI Taxonomy" id="1914294"/>
    <lineage>
        <taxon>Eukaryota</taxon>
        <taxon>Fungi</taxon>
        <taxon>Dikarya</taxon>
        <taxon>Ascomycota</taxon>
        <taxon>Pezizomycotina</taxon>
        <taxon>Sordariomycetes</taxon>
        <taxon>Hypocreomycetidae</taxon>
        <taxon>Glomerellales</taxon>
        <taxon>Glomerellaceae</taxon>
        <taxon>Colletotrichum</taxon>
        <taxon>Colletotrichum acutatum species complex</taxon>
    </lineage>
</organism>
<dbReference type="Proteomes" id="UP001241169">
    <property type="component" value="Unassembled WGS sequence"/>
</dbReference>
<keyword evidence="2" id="KW-1185">Reference proteome</keyword>
<accession>A0ABQ9S0M1</accession>
<name>A0ABQ9S0M1_9PEZI</name>